<dbReference type="EMBL" id="FNFO01000009">
    <property type="protein sequence ID" value="SDL94679.1"/>
    <property type="molecule type" value="Genomic_DNA"/>
</dbReference>
<evidence type="ECO:0000313" key="1">
    <source>
        <dbReference type="EMBL" id="SDL94679.1"/>
    </source>
</evidence>
<name>A0A1G9P7F9_9BACT</name>
<accession>A0A1G9P7F9</accession>
<sequence>MPFFYKMCNTSLLNEMCIMLSALIPDLSMYHFLRFLTNLYTIRFQITKILRLMLLNAVGYTVVSRKWWVVQKWPA</sequence>
<evidence type="ECO:0000313" key="2">
    <source>
        <dbReference type="Proteomes" id="UP000198510"/>
    </source>
</evidence>
<protein>
    <submittedName>
        <fullName evidence="1">Uncharacterized protein</fullName>
    </submittedName>
</protein>
<dbReference type="STRING" id="1075417.SAMN05421823_109105"/>
<dbReference type="AlphaFoldDB" id="A0A1G9P7F9"/>
<dbReference type="Proteomes" id="UP000198510">
    <property type="component" value="Unassembled WGS sequence"/>
</dbReference>
<organism evidence="1 2">
    <name type="scientific">Catalinimonas alkaloidigena</name>
    <dbReference type="NCBI Taxonomy" id="1075417"/>
    <lineage>
        <taxon>Bacteria</taxon>
        <taxon>Pseudomonadati</taxon>
        <taxon>Bacteroidota</taxon>
        <taxon>Cytophagia</taxon>
        <taxon>Cytophagales</taxon>
        <taxon>Catalimonadaceae</taxon>
        <taxon>Catalinimonas</taxon>
    </lineage>
</organism>
<reference evidence="1 2" key="1">
    <citation type="submission" date="2016-10" db="EMBL/GenBank/DDBJ databases">
        <authorList>
            <person name="de Groot N.N."/>
        </authorList>
    </citation>
    <scope>NUCLEOTIDE SEQUENCE [LARGE SCALE GENOMIC DNA]</scope>
    <source>
        <strain evidence="1 2">DSM 25186</strain>
    </source>
</reference>
<keyword evidence="2" id="KW-1185">Reference proteome</keyword>
<gene>
    <name evidence="1" type="ORF">SAMN05421823_109105</name>
</gene>
<proteinExistence type="predicted"/>